<organism evidence="3 4">
    <name type="scientific">Clostridium fungisolvens</name>
    <dbReference type="NCBI Taxonomy" id="1604897"/>
    <lineage>
        <taxon>Bacteria</taxon>
        <taxon>Bacillati</taxon>
        <taxon>Bacillota</taxon>
        <taxon>Clostridia</taxon>
        <taxon>Eubacteriales</taxon>
        <taxon>Clostridiaceae</taxon>
        <taxon>Clostridium</taxon>
    </lineage>
</organism>
<evidence type="ECO:0000256" key="1">
    <source>
        <dbReference type="SAM" id="MobiDB-lite"/>
    </source>
</evidence>
<evidence type="ECO:0000313" key="4">
    <source>
        <dbReference type="Proteomes" id="UP000580568"/>
    </source>
</evidence>
<dbReference type="PANTHER" id="PTHR34094">
    <property type="match status" value="1"/>
</dbReference>
<sequence>MKNTFMKRFCIMLAAIMLICYGSAAIILKLSNFSFSQLINNGNDFSFNINKGFNFSTGFNKYNYDLNDEINENLDGVDNIQLSFVSGDIVFHENNENKIKVTLSGSLRSSSELTAPKLQYSKNGSTIKVSIQKSSFFGSYSLNSKVDIYLPKDYSKNLSVSSVSADILLSDKKFINLEAVTTSGDIKLSNITVDSLNIKTVSGDMSGSNITSNKLVADAVSGKIDFDNFEGVTKASTISGDITIKYANLIGNIDAHSTSGDMRLGLPDSSSFTLDSSSTSGDINSRFSLNNTSSGKRSLSGSYGNGTNKLSLHTTSGDITLNKN</sequence>
<evidence type="ECO:0000313" key="3">
    <source>
        <dbReference type="EMBL" id="GFP74136.1"/>
    </source>
</evidence>
<dbReference type="EMBL" id="BLZR01000001">
    <property type="protein sequence ID" value="GFP74136.1"/>
    <property type="molecule type" value="Genomic_DNA"/>
</dbReference>
<dbReference type="AlphaFoldDB" id="A0A6V8SBQ6"/>
<evidence type="ECO:0000259" key="2">
    <source>
        <dbReference type="Pfam" id="PF13349"/>
    </source>
</evidence>
<proteinExistence type="predicted"/>
<name>A0A6V8SBQ6_9CLOT</name>
<comment type="caution">
    <text evidence="3">The sequence shown here is derived from an EMBL/GenBank/DDBJ whole genome shotgun (WGS) entry which is preliminary data.</text>
</comment>
<keyword evidence="4" id="KW-1185">Reference proteome</keyword>
<feature type="domain" description="DUF4097" evidence="2">
    <location>
        <begin position="78"/>
        <end position="321"/>
    </location>
</feature>
<dbReference type="Proteomes" id="UP000580568">
    <property type="component" value="Unassembled WGS sequence"/>
</dbReference>
<accession>A0A6V8SBQ6</accession>
<reference evidence="3 4" key="1">
    <citation type="submission" date="2020-07" db="EMBL/GenBank/DDBJ databases">
        <title>A new beta-1,3-glucan-decomposing anaerobic bacterium isolated from anoxic soil subjected to biological soil disinfestation.</title>
        <authorList>
            <person name="Ueki A."/>
            <person name="Tonouchi A."/>
        </authorList>
    </citation>
    <scope>NUCLEOTIDE SEQUENCE [LARGE SCALE GENOMIC DNA]</scope>
    <source>
        <strain evidence="3 4">TW1</strain>
    </source>
</reference>
<feature type="region of interest" description="Disordered" evidence="1">
    <location>
        <begin position="285"/>
        <end position="307"/>
    </location>
</feature>
<dbReference type="RefSeq" id="WP_183275719.1">
    <property type="nucleotide sequence ID" value="NZ_BLZR01000001.1"/>
</dbReference>
<dbReference type="InterPro" id="IPR025164">
    <property type="entry name" value="Toastrack_DUF4097"/>
</dbReference>
<dbReference type="Pfam" id="PF13349">
    <property type="entry name" value="DUF4097"/>
    <property type="match status" value="1"/>
</dbReference>
<protein>
    <recommendedName>
        <fullName evidence="2">DUF4097 domain-containing protein</fullName>
    </recommendedName>
</protein>
<gene>
    <name evidence="3" type="ORF">bsdtw1_00176</name>
</gene>
<dbReference type="PANTHER" id="PTHR34094:SF1">
    <property type="entry name" value="PROTEIN FAM185A"/>
    <property type="match status" value="1"/>
</dbReference>